<reference evidence="4" key="1">
    <citation type="journal article" date="2023" name="Int. J. Syst. Evol. Microbiol.">
        <title>Mesoterricola silvestris gen. nov., sp. nov., Mesoterricola sediminis sp. nov., Geothrix oryzae sp. nov., Geothrix edaphica sp. nov., Geothrix rubra sp. nov., and Geothrix limicola sp. nov., six novel members of Acidobacteriota isolated from soils.</title>
        <authorList>
            <person name="Itoh H."/>
            <person name="Sugisawa Y."/>
            <person name="Mise K."/>
            <person name="Xu Z."/>
            <person name="Kuniyasu M."/>
            <person name="Ushijima N."/>
            <person name="Kawano K."/>
            <person name="Kobayashi E."/>
            <person name="Shiratori Y."/>
            <person name="Masuda Y."/>
            <person name="Senoo K."/>
        </authorList>
    </citation>
    <scope>NUCLEOTIDE SEQUENCE [LARGE SCALE GENOMIC DNA]</scope>
    <source>
        <strain evidence="4">W79</strain>
    </source>
</reference>
<keyword evidence="1" id="KW-0812">Transmembrane</keyword>
<dbReference type="EMBL" id="AP027080">
    <property type="protein sequence ID" value="BDU73477.1"/>
    <property type="molecule type" value="Genomic_DNA"/>
</dbReference>
<evidence type="ECO:0000259" key="2">
    <source>
        <dbReference type="PROSITE" id="PS50206"/>
    </source>
</evidence>
<evidence type="ECO:0000313" key="3">
    <source>
        <dbReference type="EMBL" id="BDU73477.1"/>
    </source>
</evidence>
<evidence type="ECO:0000256" key="1">
    <source>
        <dbReference type="SAM" id="Phobius"/>
    </source>
</evidence>
<keyword evidence="1" id="KW-1133">Transmembrane helix</keyword>
<dbReference type="KEGG" id="msil:METEAL_26510"/>
<sequence>MPQLSNAEFTLLAALLVGLAWFILLRNRNRTPPLTQQQVAELRQRGALLLDVRSPGEFSQGHPKGARNIPLPELPQRLGDLDPKKPVLTCCASGVRSASARRLLLKAGFQEVHDVGPWTVLKP</sequence>
<dbReference type="AlphaFoldDB" id="A0AA48KAM9"/>
<dbReference type="RefSeq" id="WP_316412148.1">
    <property type="nucleotide sequence ID" value="NZ_AP027080.1"/>
</dbReference>
<feature type="transmembrane region" description="Helical" evidence="1">
    <location>
        <begin position="6"/>
        <end position="25"/>
    </location>
</feature>
<dbReference type="InterPro" id="IPR036873">
    <property type="entry name" value="Rhodanese-like_dom_sf"/>
</dbReference>
<dbReference type="InterPro" id="IPR001763">
    <property type="entry name" value="Rhodanese-like_dom"/>
</dbReference>
<dbReference type="Pfam" id="PF00581">
    <property type="entry name" value="Rhodanese"/>
    <property type="match status" value="1"/>
</dbReference>
<dbReference type="Proteomes" id="UP001238179">
    <property type="component" value="Chromosome"/>
</dbReference>
<dbReference type="PROSITE" id="PS50206">
    <property type="entry name" value="RHODANESE_3"/>
    <property type="match status" value="1"/>
</dbReference>
<keyword evidence="1" id="KW-0472">Membrane</keyword>
<keyword evidence="4" id="KW-1185">Reference proteome</keyword>
<name>A0AA48KAM9_9BACT</name>
<evidence type="ECO:0000313" key="4">
    <source>
        <dbReference type="Proteomes" id="UP001238179"/>
    </source>
</evidence>
<dbReference type="InterPro" id="IPR050229">
    <property type="entry name" value="GlpE_sulfurtransferase"/>
</dbReference>
<gene>
    <name evidence="3" type="ORF">METEAL_26510</name>
</gene>
<dbReference type="SUPFAM" id="SSF52821">
    <property type="entry name" value="Rhodanese/Cell cycle control phosphatase"/>
    <property type="match status" value="1"/>
</dbReference>
<dbReference type="Gene3D" id="3.40.250.10">
    <property type="entry name" value="Rhodanese-like domain"/>
    <property type="match status" value="1"/>
</dbReference>
<proteinExistence type="predicted"/>
<organism evidence="3 4">
    <name type="scientific">Mesoterricola silvestris</name>
    <dbReference type="NCBI Taxonomy" id="2927979"/>
    <lineage>
        <taxon>Bacteria</taxon>
        <taxon>Pseudomonadati</taxon>
        <taxon>Acidobacteriota</taxon>
        <taxon>Holophagae</taxon>
        <taxon>Holophagales</taxon>
        <taxon>Holophagaceae</taxon>
        <taxon>Mesoterricola</taxon>
    </lineage>
</organism>
<dbReference type="PANTHER" id="PTHR43031:SF1">
    <property type="entry name" value="PYRIDINE NUCLEOTIDE-DISULPHIDE OXIDOREDUCTASE"/>
    <property type="match status" value="1"/>
</dbReference>
<feature type="domain" description="Rhodanese" evidence="2">
    <location>
        <begin position="43"/>
        <end position="120"/>
    </location>
</feature>
<dbReference type="PANTHER" id="PTHR43031">
    <property type="entry name" value="FAD-DEPENDENT OXIDOREDUCTASE"/>
    <property type="match status" value="1"/>
</dbReference>
<accession>A0AA48KAM9</accession>
<protein>
    <submittedName>
        <fullName evidence="3">Phage-shock protein</fullName>
    </submittedName>
</protein>
<dbReference type="CDD" id="cd00158">
    <property type="entry name" value="RHOD"/>
    <property type="match status" value="1"/>
</dbReference>
<dbReference type="SMART" id="SM00450">
    <property type="entry name" value="RHOD"/>
    <property type="match status" value="1"/>
</dbReference>